<dbReference type="EMBL" id="MU003524">
    <property type="protein sequence ID" value="KAF2466637.1"/>
    <property type="molecule type" value="Genomic_DNA"/>
</dbReference>
<name>A0ACB6QID5_9PLEO</name>
<proteinExistence type="predicted"/>
<reference evidence="1" key="1">
    <citation type="journal article" date="2020" name="Stud. Mycol.">
        <title>101 Dothideomycetes genomes: a test case for predicting lifestyles and emergence of pathogens.</title>
        <authorList>
            <person name="Haridas S."/>
            <person name="Albert R."/>
            <person name="Binder M."/>
            <person name="Bloem J."/>
            <person name="Labutti K."/>
            <person name="Salamov A."/>
            <person name="Andreopoulos B."/>
            <person name="Baker S."/>
            <person name="Barry K."/>
            <person name="Bills G."/>
            <person name="Bluhm B."/>
            <person name="Cannon C."/>
            <person name="Castanera R."/>
            <person name="Culley D."/>
            <person name="Daum C."/>
            <person name="Ezra D."/>
            <person name="Gonzalez J."/>
            <person name="Henrissat B."/>
            <person name="Kuo A."/>
            <person name="Liang C."/>
            <person name="Lipzen A."/>
            <person name="Lutzoni F."/>
            <person name="Magnuson J."/>
            <person name="Mondo S."/>
            <person name="Nolan M."/>
            <person name="Ohm R."/>
            <person name="Pangilinan J."/>
            <person name="Park H.-J."/>
            <person name="Ramirez L."/>
            <person name="Alfaro M."/>
            <person name="Sun H."/>
            <person name="Tritt A."/>
            <person name="Yoshinaga Y."/>
            <person name="Zwiers L.-H."/>
            <person name="Turgeon B."/>
            <person name="Goodwin S."/>
            <person name="Spatafora J."/>
            <person name="Crous P."/>
            <person name="Grigoriev I."/>
        </authorList>
    </citation>
    <scope>NUCLEOTIDE SEQUENCE</scope>
    <source>
        <strain evidence="1">ATCC 200398</strain>
    </source>
</reference>
<evidence type="ECO:0000313" key="2">
    <source>
        <dbReference type="Proteomes" id="UP000799755"/>
    </source>
</evidence>
<organism evidence="1 2">
    <name type="scientific">Lindgomyces ingoldianus</name>
    <dbReference type="NCBI Taxonomy" id="673940"/>
    <lineage>
        <taxon>Eukaryota</taxon>
        <taxon>Fungi</taxon>
        <taxon>Dikarya</taxon>
        <taxon>Ascomycota</taxon>
        <taxon>Pezizomycotina</taxon>
        <taxon>Dothideomycetes</taxon>
        <taxon>Pleosporomycetidae</taxon>
        <taxon>Pleosporales</taxon>
        <taxon>Lindgomycetaceae</taxon>
        <taxon>Lindgomyces</taxon>
    </lineage>
</organism>
<gene>
    <name evidence="1" type="ORF">BDR25DRAFT_359542</name>
</gene>
<accession>A0ACB6QID5</accession>
<keyword evidence="2" id="KW-1185">Reference proteome</keyword>
<dbReference type="Proteomes" id="UP000799755">
    <property type="component" value="Unassembled WGS sequence"/>
</dbReference>
<sequence>MRNKWVSLGNIDYCEMHTTMVTTHLTIVRRRSKCELKRTGHNARMFKEEAVLYYTVPEQVVMGHNRVRCGVVLAKVSDLDFCLLKTTLHLESLLSGPLHSFHVLPPSATSSDRYLTPITRRTTMAEPCSLDYSKLQDLYDAYEIHNGRNFTKISGHHLDVFLLRFLSPHLRYKNGQLLAPKATYRTQYLRTLDPEHLGFLLGDTLHVLFHKFGAEHLSTSSTVQSFAKTAETYKLLVDLPGKDFFSLLVEIAYEYHDRYRDQKTYRKYLPIVCTDSFLDAATNCLTYDLESLLPYNEAFVLKGLFRRAFGTRQSSNYSTMKPDARIDRLFPDTSPIMQRLTTLLTKHAAREKSHPMLESILEDEARKIFDGGYLDSKSIPYKTKRMSDTSDLSSERSFITAPSGGFSSQRSFITTFSHGLSSRHSFITTLSQFSARTPRSNARDSIDTFLSLGTNTTTDRNPVMRGAYHKMLQDRNIIPERLVEIDWSGRGQHAEYQSGEEDKIPLVVGKVLGLTAKAIVESVQCMRVRLVRKTVGWPKRNQLEREQAVQEVQHLYRVQHAHIVRLVGTYIFEDNLAILTYPCADWNLETFMQMTSTGDDFYRERHDALVQFFACLAQALDFMHSFPLKHMDIKPQNLLVRNIQHSSVNGSDMYKIYYTDFGISRSYPTAAESETESWTSFTRTYAAREVILQERRGLPADMFSLGCVYAEMLATILDELAYSESAQVHWKELQSARGRTETGFRAYYSVVDNVRAWLQAQVFLQLELAVVRDWTIQMLDNDPGKRPTARQIAEDPCLPIACLSCALKSGPEDFEAVEPPAQFIRIEDPMCKDAFIRLEKPIHDQVAG</sequence>
<comment type="caution">
    <text evidence="1">The sequence shown here is derived from an EMBL/GenBank/DDBJ whole genome shotgun (WGS) entry which is preliminary data.</text>
</comment>
<evidence type="ECO:0000313" key="1">
    <source>
        <dbReference type="EMBL" id="KAF2466637.1"/>
    </source>
</evidence>
<protein>
    <submittedName>
        <fullName evidence="1">Kinase-like protein</fullName>
    </submittedName>
</protein>